<evidence type="ECO:0000313" key="26">
    <source>
        <dbReference type="EMBL" id="GGF30525.1"/>
    </source>
</evidence>
<evidence type="ECO:0000256" key="11">
    <source>
        <dbReference type="ARBA" id="ARBA00022723"/>
    </source>
</evidence>
<keyword evidence="13" id="KW-0521">NADP</keyword>
<keyword evidence="10" id="KW-0285">Flavoprotein</keyword>
<reference evidence="26" key="2">
    <citation type="submission" date="2020-09" db="EMBL/GenBank/DDBJ databases">
        <authorList>
            <person name="Sun Q."/>
            <person name="Zhou Y."/>
        </authorList>
    </citation>
    <scope>NUCLEOTIDE SEQUENCE</scope>
    <source>
        <strain evidence="26">CGMCC 1.15725</strain>
    </source>
</reference>
<feature type="domain" description="FAD-binding FR-type" evidence="25">
    <location>
        <begin position="150"/>
        <end position="262"/>
    </location>
</feature>
<keyword evidence="14" id="KW-0560">Oxidoreductase</keyword>
<keyword evidence="23" id="KW-0813">Transport</keyword>
<comment type="similarity">
    <text evidence="3">In the C-terminal section; belongs to the flavoprotein pyridine nucleotide cytochrome reductase family.</text>
</comment>
<dbReference type="InterPro" id="IPR017938">
    <property type="entry name" value="Riboflavin_synthase-like_b-brl"/>
</dbReference>
<dbReference type="Proteomes" id="UP000646365">
    <property type="component" value="Unassembled WGS sequence"/>
</dbReference>
<dbReference type="GO" id="GO:0019825">
    <property type="term" value="F:oxygen binding"/>
    <property type="evidence" value="ECO:0007669"/>
    <property type="project" value="InterPro"/>
</dbReference>
<dbReference type="GO" id="GO:0020037">
    <property type="term" value="F:heme binding"/>
    <property type="evidence" value="ECO:0007669"/>
    <property type="project" value="InterPro"/>
</dbReference>
<evidence type="ECO:0000256" key="18">
    <source>
        <dbReference type="ARBA" id="ARBA00030024"/>
    </source>
</evidence>
<dbReference type="SUPFAM" id="SSF52343">
    <property type="entry name" value="Ferredoxin reductase-like, C-terminal NADP-linked domain"/>
    <property type="match status" value="1"/>
</dbReference>
<keyword evidence="7" id="KW-0216">Detoxification</keyword>
<comment type="catalytic activity">
    <reaction evidence="22">
        <text>2 nitric oxide + NADPH + 2 O2 = 2 nitrate + NADP(+) + H(+)</text>
        <dbReference type="Rhea" id="RHEA:19465"/>
        <dbReference type="ChEBI" id="CHEBI:15378"/>
        <dbReference type="ChEBI" id="CHEBI:15379"/>
        <dbReference type="ChEBI" id="CHEBI:16480"/>
        <dbReference type="ChEBI" id="CHEBI:17632"/>
        <dbReference type="ChEBI" id="CHEBI:57783"/>
        <dbReference type="ChEBI" id="CHEBI:58349"/>
        <dbReference type="EC" id="1.14.12.17"/>
    </reaction>
</comment>
<evidence type="ECO:0000256" key="1">
    <source>
        <dbReference type="ARBA" id="ARBA00001970"/>
    </source>
</evidence>
<evidence type="ECO:0000259" key="24">
    <source>
        <dbReference type="PROSITE" id="PS01033"/>
    </source>
</evidence>
<keyword evidence="15" id="KW-0408">Iron</keyword>
<proteinExistence type="inferred from homology"/>
<keyword evidence="9 23" id="KW-0561">Oxygen transport</keyword>
<feature type="domain" description="Globin" evidence="24">
    <location>
        <begin position="1"/>
        <end position="138"/>
    </location>
</feature>
<evidence type="ECO:0000256" key="20">
    <source>
        <dbReference type="ARBA" id="ARBA00033187"/>
    </source>
</evidence>
<dbReference type="PANTHER" id="PTHR43396">
    <property type="entry name" value="FLAVOHEMOPROTEIN"/>
    <property type="match status" value="1"/>
</dbReference>
<evidence type="ECO:0000256" key="10">
    <source>
        <dbReference type="ARBA" id="ARBA00022630"/>
    </source>
</evidence>
<evidence type="ECO:0000256" key="21">
    <source>
        <dbReference type="ARBA" id="ARBA00048649"/>
    </source>
</evidence>
<dbReference type="NCBIfam" id="NF009805">
    <property type="entry name" value="PRK13289.1"/>
    <property type="match status" value="1"/>
</dbReference>
<comment type="caution">
    <text evidence="26">The sequence shown here is derived from an EMBL/GenBank/DDBJ whole genome shotgun (WGS) entry which is preliminary data.</text>
</comment>
<evidence type="ECO:0000256" key="7">
    <source>
        <dbReference type="ARBA" id="ARBA00022575"/>
    </source>
</evidence>
<dbReference type="SUPFAM" id="SSF46458">
    <property type="entry name" value="Globin-like"/>
    <property type="match status" value="1"/>
</dbReference>
<dbReference type="PRINTS" id="PR00371">
    <property type="entry name" value="FPNCR"/>
</dbReference>
<dbReference type="GO" id="GO:0046210">
    <property type="term" value="P:nitric oxide catabolic process"/>
    <property type="evidence" value="ECO:0007669"/>
    <property type="project" value="TreeGrafter"/>
</dbReference>
<dbReference type="GO" id="GO:0071500">
    <property type="term" value="P:cellular response to nitrosative stress"/>
    <property type="evidence" value="ECO:0007669"/>
    <property type="project" value="TreeGrafter"/>
</dbReference>
<keyword evidence="12" id="KW-0274">FAD</keyword>
<dbReference type="AlphaFoldDB" id="A0A8J2YW29"/>
<dbReference type="EC" id="1.14.12.17" evidence="5"/>
<evidence type="ECO:0000256" key="6">
    <source>
        <dbReference type="ARBA" id="ARBA00014637"/>
    </source>
</evidence>
<keyword evidence="16" id="KW-0520">NAD</keyword>
<evidence type="ECO:0000256" key="15">
    <source>
        <dbReference type="ARBA" id="ARBA00023004"/>
    </source>
</evidence>
<comment type="function">
    <text evidence="17">Is involved in NO detoxification in an aerobic process, termed nitric oxide dioxygenase (NOD) reaction that utilizes O(2) and NAD(P)H to convert NO to nitrate, which protects the bacterium from various noxious nitrogen compounds. Therefore, plays a central role in the inducible response to nitrosative stress.</text>
</comment>
<dbReference type="EMBL" id="BMJQ01000011">
    <property type="protein sequence ID" value="GGF30525.1"/>
    <property type="molecule type" value="Genomic_DNA"/>
</dbReference>
<dbReference type="Gene3D" id="1.10.490.10">
    <property type="entry name" value="Globins"/>
    <property type="match status" value="1"/>
</dbReference>
<comment type="catalytic activity">
    <reaction evidence="21">
        <text>2 nitric oxide + NADH + 2 O2 = 2 nitrate + NAD(+) + H(+)</text>
        <dbReference type="Rhea" id="RHEA:19469"/>
        <dbReference type="ChEBI" id="CHEBI:15378"/>
        <dbReference type="ChEBI" id="CHEBI:15379"/>
        <dbReference type="ChEBI" id="CHEBI:16480"/>
        <dbReference type="ChEBI" id="CHEBI:17632"/>
        <dbReference type="ChEBI" id="CHEBI:57540"/>
        <dbReference type="ChEBI" id="CHEBI:57945"/>
        <dbReference type="EC" id="1.14.12.17"/>
    </reaction>
</comment>
<evidence type="ECO:0000259" key="25">
    <source>
        <dbReference type="PROSITE" id="PS51384"/>
    </source>
</evidence>
<dbReference type="FunFam" id="1.10.490.10:FF:000003">
    <property type="entry name" value="Flavohemoprotein"/>
    <property type="match status" value="1"/>
</dbReference>
<organism evidence="26 27">
    <name type="scientific">Aliidongia dinghuensis</name>
    <dbReference type="NCBI Taxonomy" id="1867774"/>
    <lineage>
        <taxon>Bacteria</taxon>
        <taxon>Pseudomonadati</taxon>
        <taxon>Pseudomonadota</taxon>
        <taxon>Alphaproteobacteria</taxon>
        <taxon>Rhodospirillales</taxon>
        <taxon>Dongiaceae</taxon>
        <taxon>Aliidongia</taxon>
    </lineage>
</organism>
<dbReference type="InterPro" id="IPR012292">
    <property type="entry name" value="Globin/Proto"/>
</dbReference>
<dbReference type="PROSITE" id="PS51384">
    <property type="entry name" value="FAD_FR"/>
    <property type="match status" value="1"/>
</dbReference>
<dbReference type="Pfam" id="PF00175">
    <property type="entry name" value="NAD_binding_1"/>
    <property type="match status" value="1"/>
</dbReference>
<reference evidence="26" key="1">
    <citation type="journal article" date="2014" name="Int. J. Syst. Evol. Microbiol.">
        <title>Complete genome sequence of Corynebacterium casei LMG S-19264T (=DSM 44701T), isolated from a smear-ripened cheese.</title>
        <authorList>
            <consortium name="US DOE Joint Genome Institute (JGI-PGF)"/>
            <person name="Walter F."/>
            <person name="Albersmeier A."/>
            <person name="Kalinowski J."/>
            <person name="Ruckert C."/>
        </authorList>
    </citation>
    <scope>NUCLEOTIDE SEQUENCE</scope>
    <source>
        <strain evidence="26">CGMCC 1.15725</strain>
    </source>
</reference>
<dbReference type="GO" id="GO:0008941">
    <property type="term" value="F:nitric oxide dioxygenase NAD(P)H activity"/>
    <property type="evidence" value="ECO:0007669"/>
    <property type="project" value="UniProtKB-EC"/>
</dbReference>
<dbReference type="Pfam" id="PF00042">
    <property type="entry name" value="Globin"/>
    <property type="match status" value="1"/>
</dbReference>
<evidence type="ECO:0000256" key="19">
    <source>
        <dbReference type="ARBA" id="ARBA00030929"/>
    </source>
</evidence>
<dbReference type="GO" id="GO:0046872">
    <property type="term" value="F:metal ion binding"/>
    <property type="evidence" value="ECO:0007669"/>
    <property type="project" value="UniProtKB-KW"/>
</dbReference>
<evidence type="ECO:0000256" key="4">
    <source>
        <dbReference type="ARBA" id="ARBA00008414"/>
    </source>
</evidence>
<evidence type="ECO:0000256" key="2">
    <source>
        <dbReference type="ARBA" id="ARBA00001974"/>
    </source>
</evidence>
<evidence type="ECO:0000256" key="5">
    <source>
        <dbReference type="ARBA" id="ARBA00012229"/>
    </source>
</evidence>
<name>A0A8J2YW29_9PROT</name>
<dbReference type="InterPro" id="IPR001709">
    <property type="entry name" value="Flavoprot_Pyr_Nucl_cyt_Rdtase"/>
</dbReference>
<dbReference type="SUPFAM" id="SSF63380">
    <property type="entry name" value="Riboflavin synthase domain-like"/>
    <property type="match status" value="1"/>
</dbReference>
<keyword evidence="8 23" id="KW-0349">Heme</keyword>
<keyword evidence="11" id="KW-0479">Metal-binding</keyword>
<dbReference type="GO" id="GO:0071949">
    <property type="term" value="F:FAD binding"/>
    <property type="evidence" value="ECO:0007669"/>
    <property type="project" value="TreeGrafter"/>
</dbReference>
<dbReference type="PROSITE" id="PS01033">
    <property type="entry name" value="GLOBIN"/>
    <property type="match status" value="1"/>
</dbReference>
<evidence type="ECO:0000256" key="12">
    <source>
        <dbReference type="ARBA" id="ARBA00022827"/>
    </source>
</evidence>
<dbReference type="InterPro" id="IPR009050">
    <property type="entry name" value="Globin-like_sf"/>
</dbReference>
<comment type="cofactor">
    <cofactor evidence="1">
        <name>heme b</name>
        <dbReference type="ChEBI" id="CHEBI:60344"/>
    </cofactor>
</comment>
<dbReference type="RefSeq" id="WP_189049187.1">
    <property type="nucleotide sequence ID" value="NZ_BMJQ01000011.1"/>
</dbReference>
<evidence type="ECO:0000256" key="16">
    <source>
        <dbReference type="ARBA" id="ARBA00023027"/>
    </source>
</evidence>
<dbReference type="InterPro" id="IPR001433">
    <property type="entry name" value="OxRdtase_FAD/NAD-bd"/>
</dbReference>
<dbReference type="InterPro" id="IPR039261">
    <property type="entry name" value="FNR_nucleotide-bd"/>
</dbReference>
<evidence type="ECO:0000256" key="3">
    <source>
        <dbReference type="ARBA" id="ARBA00006401"/>
    </source>
</evidence>
<evidence type="ECO:0000256" key="14">
    <source>
        <dbReference type="ARBA" id="ARBA00023002"/>
    </source>
</evidence>
<dbReference type="Pfam" id="PF00970">
    <property type="entry name" value="FAD_binding_6"/>
    <property type="match status" value="1"/>
</dbReference>
<dbReference type="Gene3D" id="2.40.30.10">
    <property type="entry name" value="Translation factors"/>
    <property type="match status" value="1"/>
</dbReference>
<evidence type="ECO:0000256" key="17">
    <source>
        <dbReference type="ARBA" id="ARBA00025094"/>
    </source>
</evidence>
<evidence type="ECO:0000256" key="8">
    <source>
        <dbReference type="ARBA" id="ARBA00022617"/>
    </source>
</evidence>
<evidence type="ECO:0000256" key="23">
    <source>
        <dbReference type="RuleBase" id="RU000356"/>
    </source>
</evidence>
<dbReference type="PANTHER" id="PTHR43396:SF3">
    <property type="entry name" value="FLAVOHEMOPROTEIN"/>
    <property type="match status" value="1"/>
</dbReference>
<dbReference type="FunFam" id="2.40.30.10:FF:000034">
    <property type="entry name" value="Flavohemoprotein"/>
    <property type="match status" value="1"/>
</dbReference>
<dbReference type="InterPro" id="IPR017927">
    <property type="entry name" value="FAD-bd_FR_type"/>
</dbReference>
<evidence type="ECO:0000256" key="9">
    <source>
        <dbReference type="ARBA" id="ARBA00022621"/>
    </source>
</evidence>
<dbReference type="Gene3D" id="3.40.50.80">
    <property type="entry name" value="Nucleotide-binding domain of ferredoxin-NADP reductase (FNR) module"/>
    <property type="match status" value="1"/>
</dbReference>
<evidence type="ECO:0000256" key="22">
    <source>
        <dbReference type="ARBA" id="ARBA00049433"/>
    </source>
</evidence>
<keyword evidence="27" id="KW-1185">Reference proteome</keyword>
<comment type="similarity">
    <text evidence="4">Belongs to the globin family. Two-domain flavohemoproteins subfamily.</text>
</comment>
<sequence>MLTESQREIIRATVPVLRQYGEQITKQFYKDLFEANPSLWNIFNPANQRSGGQASSLAGSILSYAANIDQLERLSGMVDRIAHKHGSLEVQPEHYPIVGHHLLIAIRKVLGEAATDAVIDAWAAAYGQLAEIMIGREKALYDEARAAGWDGFKECLVIRKERESLSMVSLYLRPVDGTPLPAFRPGQYLSVKLRVPGQDHDQIRQYSLSIAPGGRFYRISVRREHGLGTGTPEGLISNYLHDRIEEGDTLQVHAPIGDFVLDETSDRPVVLLSAGSGITPTISMLEHLASGARTVRFIHATTERAHHAFGAHVRRLARSRPGIEAAIFYEAVGPDDVAGVHYDAVGRLDDAALAARLPSADCDFYVCGPAGFLAVVDAMLDRLGVPKARRHSEAFVPDPNQLLAA</sequence>
<protein>
    <recommendedName>
        <fullName evidence="6">Flavohemoprotein</fullName>
        <ecNumber evidence="5">1.14.12.17</ecNumber>
    </recommendedName>
    <alternativeName>
        <fullName evidence="19">Flavohemoglobin</fullName>
    </alternativeName>
    <alternativeName>
        <fullName evidence="18">Hemoglobin-like protein</fullName>
    </alternativeName>
    <alternativeName>
        <fullName evidence="20">Nitric oxide dioxygenase</fullName>
    </alternativeName>
</protein>
<dbReference type="CDD" id="cd08922">
    <property type="entry name" value="FHb-globin"/>
    <property type="match status" value="1"/>
</dbReference>
<evidence type="ECO:0000256" key="13">
    <source>
        <dbReference type="ARBA" id="ARBA00022857"/>
    </source>
</evidence>
<gene>
    <name evidence="26" type="primary">hmp</name>
    <name evidence="26" type="ORF">GCM10011611_40780</name>
</gene>
<dbReference type="InterPro" id="IPR008333">
    <property type="entry name" value="Cbr1-like_FAD-bd_dom"/>
</dbReference>
<dbReference type="GO" id="GO:0005344">
    <property type="term" value="F:oxygen carrier activity"/>
    <property type="evidence" value="ECO:0007669"/>
    <property type="project" value="UniProtKB-KW"/>
</dbReference>
<dbReference type="InterPro" id="IPR000971">
    <property type="entry name" value="Globin"/>
</dbReference>
<dbReference type="CDD" id="cd06184">
    <property type="entry name" value="flavohem_like_fad_nad_binding"/>
    <property type="match status" value="1"/>
</dbReference>
<accession>A0A8J2YW29</accession>
<dbReference type="GO" id="GO:0009636">
    <property type="term" value="P:response to toxic substance"/>
    <property type="evidence" value="ECO:0007669"/>
    <property type="project" value="UniProtKB-KW"/>
</dbReference>
<evidence type="ECO:0000313" key="27">
    <source>
        <dbReference type="Proteomes" id="UP000646365"/>
    </source>
</evidence>
<comment type="cofactor">
    <cofactor evidence="2">
        <name>FAD</name>
        <dbReference type="ChEBI" id="CHEBI:57692"/>
    </cofactor>
</comment>